<feature type="compositionally biased region" description="Basic and acidic residues" evidence="16">
    <location>
        <begin position="759"/>
        <end position="775"/>
    </location>
</feature>
<dbReference type="FunFam" id="3.30.160.60:FF:000247">
    <property type="entry name" value="Zinc finger protein 236"/>
    <property type="match status" value="1"/>
</dbReference>
<evidence type="ECO:0000256" key="13">
    <source>
        <dbReference type="ARBA" id="ARBA00023163"/>
    </source>
</evidence>
<evidence type="ECO:0000256" key="6">
    <source>
        <dbReference type="ARBA" id="ARBA00022723"/>
    </source>
</evidence>
<evidence type="ECO:0000256" key="11">
    <source>
        <dbReference type="ARBA" id="ARBA00023015"/>
    </source>
</evidence>
<feature type="compositionally biased region" description="Basic and acidic residues" evidence="16">
    <location>
        <begin position="737"/>
        <end position="747"/>
    </location>
</feature>
<evidence type="ECO:0000313" key="18">
    <source>
        <dbReference type="Proteomes" id="UP000515152"/>
    </source>
</evidence>
<dbReference type="GO" id="GO:0008270">
    <property type="term" value="F:zinc ion binding"/>
    <property type="evidence" value="ECO:0007669"/>
    <property type="project" value="UniProtKB-KW"/>
</dbReference>
<feature type="compositionally biased region" description="Basic and acidic residues" evidence="16">
    <location>
        <begin position="660"/>
        <end position="675"/>
    </location>
</feature>
<dbReference type="InterPro" id="IPR013087">
    <property type="entry name" value="Znf_C2H2_type"/>
</dbReference>
<dbReference type="Proteomes" id="UP000515152">
    <property type="component" value="Chromosome 3"/>
</dbReference>
<protein>
    <submittedName>
        <fullName evidence="19">Uncharacterized protein LOC105908810 isoform X1</fullName>
    </submittedName>
</protein>
<feature type="compositionally biased region" description="Acidic residues" evidence="16">
    <location>
        <begin position="748"/>
        <end position="758"/>
    </location>
</feature>
<dbReference type="InterPro" id="IPR013762">
    <property type="entry name" value="Integrase-like_cat_sf"/>
</dbReference>
<dbReference type="GO" id="GO:0006310">
    <property type="term" value="P:DNA recombination"/>
    <property type="evidence" value="ECO:0007669"/>
    <property type="project" value="InterPro"/>
</dbReference>
<evidence type="ECO:0000259" key="17">
    <source>
        <dbReference type="PROSITE" id="PS50157"/>
    </source>
</evidence>
<feature type="compositionally biased region" description="Polar residues" evidence="16">
    <location>
        <begin position="361"/>
        <end position="401"/>
    </location>
</feature>
<dbReference type="Pfam" id="PF25561">
    <property type="entry name" value="QRICH1"/>
    <property type="match status" value="1"/>
</dbReference>
<keyword evidence="10" id="KW-0832">Ubl conjugation</keyword>
<dbReference type="FunFam" id="3.30.160.60:FF:000003">
    <property type="entry name" value="Zinc finger protein 3 homolog"/>
    <property type="match status" value="1"/>
</dbReference>
<feature type="domain" description="C2H2-type" evidence="17">
    <location>
        <begin position="852"/>
        <end position="879"/>
    </location>
</feature>
<feature type="domain" description="C2H2-type" evidence="17">
    <location>
        <begin position="885"/>
        <end position="912"/>
    </location>
</feature>
<dbReference type="SUPFAM" id="SSF57667">
    <property type="entry name" value="beta-beta-alpha zinc fingers"/>
    <property type="match status" value="5"/>
</dbReference>
<evidence type="ECO:0000256" key="14">
    <source>
        <dbReference type="ARBA" id="ARBA00023242"/>
    </source>
</evidence>
<feature type="region of interest" description="Disordered" evidence="16">
    <location>
        <begin position="1"/>
        <end position="38"/>
    </location>
</feature>
<feature type="domain" description="C2H2-type" evidence="17">
    <location>
        <begin position="1053"/>
        <end position="1076"/>
    </location>
</feature>
<feature type="domain" description="C2H2-type" evidence="17">
    <location>
        <begin position="969"/>
        <end position="996"/>
    </location>
</feature>
<feature type="region of interest" description="Disordered" evidence="16">
    <location>
        <begin position="807"/>
        <end position="833"/>
    </location>
</feature>
<dbReference type="KEGG" id="char:105908810"/>
<evidence type="ECO:0000313" key="19">
    <source>
        <dbReference type="RefSeq" id="XP_031421048.1"/>
    </source>
</evidence>
<keyword evidence="13" id="KW-0804">Transcription</keyword>
<feature type="compositionally biased region" description="Basic and acidic residues" evidence="16">
    <location>
        <begin position="701"/>
        <end position="711"/>
    </location>
</feature>
<dbReference type="Pfam" id="PF12012">
    <property type="entry name" value="DUF3504"/>
    <property type="match status" value="1"/>
</dbReference>
<evidence type="ECO:0000256" key="2">
    <source>
        <dbReference type="ARBA" id="ARBA00004123"/>
    </source>
</evidence>
<comment type="similarity">
    <text evidence="3">Belongs to the krueppel C2H2-type zinc-finger protein family.</text>
</comment>
<keyword evidence="11" id="KW-0805">Transcription regulation</keyword>
<evidence type="ECO:0000256" key="5">
    <source>
        <dbReference type="ARBA" id="ARBA00022553"/>
    </source>
</evidence>
<feature type="compositionally biased region" description="Low complexity" evidence="16">
    <location>
        <begin position="407"/>
        <end position="417"/>
    </location>
</feature>
<feature type="compositionally biased region" description="Basic and acidic residues" evidence="16">
    <location>
        <begin position="683"/>
        <end position="693"/>
    </location>
</feature>
<name>A0A6P8EXR3_CLUHA</name>
<dbReference type="GO" id="GO:0000785">
    <property type="term" value="C:chromatin"/>
    <property type="evidence" value="ECO:0007669"/>
    <property type="project" value="TreeGrafter"/>
</dbReference>
<feature type="domain" description="C2H2-type" evidence="17">
    <location>
        <begin position="1025"/>
        <end position="1052"/>
    </location>
</feature>
<evidence type="ECO:0000256" key="1">
    <source>
        <dbReference type="ARBA" id="ARBA00003767"/>
    </source>
</evidence>
<feature type="domain" description="C2H2-type" evidence="17">
    <location>
        <begin position="997"/>
        <end position="1024"/>
    </location>
</feature>
<evidence type="ECO:0000256" key="7">
    <source>
        <dbReference type="ARBA" id="ARBA00022737"/>
    </source>
</evidence>
<feature type="compositionally biased region" description="Basic and acidic residues" evidence="16">
    <location>
        <begin position="781"/>
        <end position="791"/>
    </location>
</feature>
<keyword evidence="6" id="KW-0479">Metal-binding</keyword>
<feature type="region of interest" description="Disordered" evidence="16">
    <location>
        <begin position="361"/>
        <end position="417"/>
    </location>
</feature>
<dbReference type="PANTHER" id="PTHR14003:SF19">
    <property type="entry name" value="YY2 TRANSCRIPTION FACTOR"/>
    <property type="match status" value="1"/>
</dbReference>
<dbReference type="GO" id="GO:0005667">
    <property type="term" value="C:transcription regulator complex"/>
    <property type="evidence" value="ECO:0007669"/>
    <property type="project" value="TreeGrafter"/>
</dbReference>
<dbReference type="GeneID" id="105908810"/>
<feature type="compositionally biased region" description="Polar residues" evidence="16">
    <location>
        <begin position="815"/>
        <end position="833"/>
    </location>
</feature>
<dbReference type="GO" id="GO:0000978">
    <property type="term" value="F:RNA polymerase II cis-regulatory region sequence-specific DNA binding"/>
    <property type="evidence" value="ECO:0007669"/>
    <property type="project" value="TreeGrafter"/>
</dbReference>
<dbReference type="FunFam" id="3.30.160.60:FF:002104">
    <property type="entry name" value="Si:ch211-266d19.4"/>
    <property type="match status" value="1"/>
</dbReference>
<dbReference type="InterPro" id="IPR029400">
    <property type="entry name" value="TINF2_N"/>
</dbReference>
<dbReference type="FunFam" id="3.30.160.60:FF:000295">
    <property type="entry name" value="zinc finger protein 19"/>
    <property type="match status" value="1"/>
</dbReference>
<dbReference type="SMART" id="SM00355">
    <property type="entry name" value="ZnF_C2H2"/>
    <property type="match status" value="8"/>
</dbReference>
<dbReference type="FunFam" id="3.30.160.60:FF:002343">
    <property type="entry name" value="Zinc finger protein 33A"/>
    <property type="match status" value="1"/>
</dbReference>
<evidence type="ECO:0000256" key="10">
    <source>
        <dbReference type="ARBA" id="ARBA00022843"/>
    </source>
</evidence>
<dbReference type="GO" id="GO:0000981">
    <property type="term" value="F:DNA-binding transcription factor activity, RNA polymerase II-specific"/>
    <property type="evidence" value="ECO:0007669"/>
    <property type="project" value="TreeGrafter"/>
</dbReference>
<evidence type="ECO:0000256" key="9">
    <source>
        <dbReference type="ARBA" id="ARBA00022833"/>
    </source>
</evidence>
<dbReference type="Gene3D" id="1.10.443.10">
    <property type="entry name" value="Intergrase catalytic core"/>
    <property type="match status" value="1"/>
</dbReference>
<accession>A0A6P8EXR3</accession>
<evidence type="ECO:0000256" key="3">
    <source>
        <dbReference type="ARBA" id="ARBA00006991"/>
    </source>
</evidence>
<dbReference type="FunFam" id="3.30.160.60:FF:000065">
    <property type="entry name" value="B-cell CLL/lymphoma 6, member B"/>
    <property type="match status" value="1"/>
</dbReference>
<evidence type="ECO:0000256" key="16">
    <source>
        <dbReference type="SAM" id="MobiDB-lite"/>
    </source>
</evidence>
<feature type="domain" description="C2H2-type" evidence="17">
    <location>
        <begin position="913"/>
        <end position="940"/>
    </location>
</feature>
<evidence type="ECO:0000256" key="8">
    <source>
        <dbReference type="ARBA" id="ARBA00022771"/>
    </source>
</evidence>
<keyword evidence="4" id="KW-1017">Isopeptide bond</keyword>
<dbReference type="AlphaFoldDB" id="A0A6P8EXR3"/>
<comment type="subcellular location">
    <subcellularLocation>
        <location evidence="2">Nucleus</location>
    </subcellularLocation>
</comment>
<dbReference type="RefSeq" id="XP_031421048.1">
    <property type="nucleotide sequence ID" value="XM_031565188.2"/>
</dbReference>
<dbReference type="GO" id="GO:0015074">
    <property type="term" value="P:DNA integration"/>
    <property type="evidence" value="ECO:0007669"/>
    <property type="project" value="InterPro"/>
</dbReference>
<sequence>MSESKHSDSEFYYPDQQEIVTTGGGDDENENNNNQEEIEDFIKEQKSANTARKTTSDLKTLKRYLQSINKGQIEMVNLPAPELDHLLAKFFKDVHKVNGDEYEPDSVSSFQRSIHRFLTDQKYPHNILKDREFGTSRSVLAAKRKQLVVKHGKGNRPNATRPITDGDEAKLFESGEFGFSNPESLQRTMWWFMSLHFGLINRDESRKLCWGDVELQLDEDGRELLVWLSERGTKNRKGQEIGHGRAFQPKVYATGTNRCPIMMYKMFKSHRPGEMNSQDSPFFLALRHNRKLDSHIWYKKAPLGKNEIGKFMQQAAGRSGLAQRIGGKVSNHSVRKTSISRLLDANREHCATNIVPSENFPAQLSGHKNTQSLQSCKSANEQHQRQMSNILSRTQQPSNKSLPAPSQGPSSHASVPSSSLRLWVPPLRLLSAFMWQVAEQRRVEYYTRLEEFVSVVLEMVPDLMTAKERVELLLGLRATFILELCHDQPSLTLQIMQPHLESISLIAESASIDESGDRTGEVAVRNFVDLIQTLLRSPTYRWQFFQDIYPLHYGPKYDTALQSLVWEFLCRLEKLLPVPSFHQAAYWFNEDSSLLEDSLQIVSDPKKMQILLLHFKRFAHLDPGSSSSPIMADTILSTLSGKAEKCLSTPHETQGSMNEAGRHGDMNEEDRHGDVDEGDIQTELDKEDRHGDLDEGDIQTELDKEDRHGDVDEGDIQTELDEEDRHGDVDEGDIQTELDKEDRHGDVDEGDIQTELDEEDRHGDVDERDPQRDIDQGWQRDMNEKHQQKVEKKELNGHMIDCENAVDDRGAREVPTSSGEGPWVSSPQGSLPERASQSVNTVAGSASQLLRQVCTQCGKTYLSKSCLIRHQRTHTEEKKAPQLRLTCLECGKSFESKRTLTDHQTTHTGERPYLCSYCGKTFRRKNILTCHIRVHTGERPYGCSVCGRRFMQHSNLVSHKRLHTGERPYLCSFCGKGFPVSGALLVHTRNHTGERPYKCEFCGKGFMDSSRLVKHRRLHTKEKPYVCSVCKKQFWLVSGLKKHMRTHTGEKPHECLFYGKRFSERGNMKIHQRVHR</sequence>
<dbReference type="FunFam" id="3.30.160.60:FF:000290">
    <property type="entry name" value="Zinc finger protein 697 isoform X1"/>
    <property type="match status" value="1"/>
</dbReference>
<dbReference type="InterPro" id="IPR036236">
    <property type="entry name" value="Znf_C2H2_sf"/>
</dbReference>
<evidence type="ECO:0000256" key="4">
    <source>
        <dbReference type="ARBA" id="ARBA00022499"/>
    </source>
</evidence>
<keyword evidence="8 15" id="KW-0863">Zinc-finger</keyword>
<keyword evidence="5" id="KW-0597">Phosphoprotein</keyword>
<keyword evidence="7" id="KW-0677">Repeat</keyword>
<dbReference type="CDD" id="cd11657">
    <property type="entry name" value="TIN2_N"/>
    <property type="match status" value="1"/>
</dbReference>
<feature type="region of interest" description="Disordered" evidence="16">
    <location>
        <begin position="647"/>
        <end position="791"/>
    </location>
</feature>
<keyword evidence="18" id="KW-1185">Reference proteome</keyword>
<feature type="domain" description="C2H2-type" evidence="17">
    <location>
        <begin position="941"/>
        <end position="968"/>
    </location>
</feature>
<evidence type="ECO:0000256" key="12">
    <source>
        <dbReference type="ARBA" id="ARBA00023125"/>
    </source>
</evidence>
<dbReference type="GO" id="GO:0031519">
    <property type="term" value="C:PcG protein complex"/>
    <property type="evidence" value="ECO:0007669"/>
    <property type="project" value="TreeGrafter"/>
</dbReference>
<dbReference type="InterPro" id="IPR021893">
    <property type="entry name" value="ZMYM2-like_C"/>
</dbReference>
<keyword evidence="14" id="KW-0539">Nucleus</keyword>
<dbReference type="OrthoDB" id="8922241at2759"/>
<gene>
    <name evidence="19" type="primary">LOC105908810</name>
</gene>
<dbReference type="Pfam" id="PF00096">
    <property type="entry name" value="zf-C2H2"/>
    <property type="match status" value="4"/>
</dbReference>
<feature type="compositionally biased region" description="Acidic residues" evidence="16">
    <location>
        <begin position="712"/>
        <end position="722"/>
    </location>
</feature>
<dbReference type="InterPro" id="IPR057926">
    <property type="entry name" value="QRICH1_dom"/>
</dbReference>
<proteinExistence type="inferred from homology"/>
<keyword evidence="9" id="KW-0862">Zinc</keyword>
<dbReference type="Gene3D" id="3.30.160.60">
    <property type="entry name" value="Classic Zinc Finger"/>
    <property type="match status" value="8"/>
</dbReference>
<comment type="function">
    <text evidence="1">May be involved in transcriptional regulation.</text>
</comment>
<dbReference type="FunFam" id="3.30.160.60:FF:001119">
    <property type="entry name" value="zinc finger protein 408"/>
    <property type="match status" value="1"/>
</dbReference>
<reference evidence="19" key="1">
    <citation type="submission" date="2025-08" db="UniProtKB">
        <authorList>
            <consortium name="RefSeq"/>
        </authorList>
    </citation>
    <scope>IDENTIFICATION</scope>
</reference>
<evidence type="ECO:0000256" key="15">
    <source>
        <dbReference type="PROSITE-ProRule" id="PRU00042"/>
    </source>
</evidence>
<dbReference type="Pfam" id="PF14973">
    <property type="entry name" value="TINF2_N"/>
    <property type="match status" value="1"/>
</dbReference>
<dbReference type="PANTHER" id="PTHR14003">
    <property type="entry name" value="TRANSCRIPTIONAL REPRESSOR PROTEIN YY"/>
    <property type="match status" value="1"/>
</dbReference>
<organism evidence="18 19">
    <name type="scientific">Clupea harengus</name>
    <name type="common">Atlantic herring</name>
    <dbReference type="NCBI Taxonomy" id="7950"/>
    <lineage>
        <taxon>Eukaryota</taxon>
        <taxon>Metazoa</taxon>
        <taxon>Chordata</taxon>
        <taxon>Craniata</taxon>
        <taxon>Vertebrata</taxon>
        <taxon>Euteleostomi</taxon>
        <taxon>Actinopterygii</taxon>
        <taxon>Neopterygii</taxon>
        <taxon>Teleostei</taxon>
        <taxon>Clupei</taxon>
        <taxon>Clupeiformes</taxon>
        <taxon>Clupeoidei</taxon>
        <taxon>Clupeidae</taxon>
        <taxon>Clupea</taxon>
    </lineage>
</organism>
<dbReference type="PROSITE" id="PS00028">
    <property type="entry name" value="ZINC_FINGER_C2H2_1"/>
    <property type="match status" value="7"/>
</dbReference>
<keyword evidence="12" id="KW-0238">DNA-binding</keyword>
<dbReference type="PROSITE" id="PS50157">
    <property type="entry name" value="ZINC_FINGER_C2H2_2"/>
    <property type="match status" value="8"/>
</dbReference>